<protein>
    <recommendedName>
        <fullName evidence="8">Peroxisomal membrane protein MPV17</fullName>
    </recommendedName>
</protein>
<evidence type="ECO:0008006" key="8">
    <source>
        <dbReference type="Google" id="ProtNLM"/>
    </source>
</evidence>
<sequence>MGTGDAAVQWLCSGSLDARRCAVSSSYSGVTSPGIYQWWRALDVRWPTAAMRHVCSKVLVNQAVLGPANCAMFLCWSHCATGLWSAGGLDAVEVQTRLPTLAFEAAERIRSDVPDLALKAMGVWMPVHLVTFRFVPPHLRILYTSCVSVLWGGYLSYVAHSRR</sequence>
<evidence type="ECO:0000313" key="7">
    <source>
        <dbReference type="EMBL" id="CAD9493201.1"/>
    </source>
</evidence>
<organism evidence="7">
    <name type="scientific">Zooxanthella nutricula</name>
    <dbReference type="NCBI Taxonomy" id="1333877"/>
    <lineage>
        <taxon>Eukaryota</taxon>
        <taxon>Sar</taxon>
        <taxon>Alveolata</taxon>
        <taxon>Dinophyceae</taxon>
        <taxon>Peridiniales</taxon>
        <taxon>Peridiniales incertae sedis</taxon>
        <taxon>Zooxanthella</taxon>
    </lineage>
</organism>
<name>A0A7S2HL90_9DINO</name>
<keyword evidence="4" id="KW-1133">Transmembrane helix</keyword>
<reference evidence="7" key="1">
    <citation type="submission" date="2021-01" db="EMBL/GenBank/DDBJ databases">
        <authorList>
            <person name="Corre E."/>
            <person name="Pelletier E."/>
            <person name="Niang G."/>
            <person name="Scheremetjew M."/>
            <person name="Finn R."/>
            <person name="Kale V."/>
            <person name="Holt S."/>
            <person name="Cochrane G."/>
            <person name="Meng A."/>
            <person name="Brown T."/>
            <person name="Cohen L."/>
        </authorList>
    </citation>
    <scope>NUCLEOTIDE SEQUENCE</scope>
    <source>
        <strain evidence="7">RCC3387</strain>
    </source>
</reference>
<keyword evidence="3" id="KW-0812">Transmembrane</keyword>
<dbReference type="PANTHER" id="PTHR11266:SF17">
    <property type="entry name" value="PROTEIN MPV17"/>
    <property type="match status" value="1"/>
</dbReference>
<dbReference type="EMBL" id="HBGW01004269">
    <property type="protein sequence ID" value="CAD9493201.1"/>
    <property type="molecule type" value="Transcribed_RNA"/>
</dbReference>
<evidence type="ECO:0000256" key="2">
    <source>
        <dbReference type="ARBA" id="ARBA00006824"/>
    </source>
</evidence>
<comment type="subcellular location">
    <subcellularLocation>
        <location evidence="1">Membrane</location>
        <topology evidence="1">Multi-pass membrane protein</topology>
    </subcellularLocation>
</comment>
<dbReference type="GO" id="GO:0016020">
    <property type="term" value="C:membrane"/>
    <property type="evidence" value="ECO:0007669"/>
    <property type="project" value="UniProtKB-SubCell"/>
</dbReference>
<evidence type="ECO:0000256" key="3">
    <source>
        <dbReference type="ARBA" id="ARBA00022692"/>
    </source>
</evidence>
<dbReference type="Pfam" id="PF04117">
    <property type="entry name" value="Mpv17_PMP22"/>
    <property type="match status" value="1"/>
</dbReference>
<dbReference type="GO" id="GO:0005737">
    <property type="term" value="C:cytoplasm"/>
    <property type="evidence" value="ECO:0007669"/>
    <property type="project" value="TreeGrafter"/>
</dbReference>
<evidence type="ECO:0000256" key="5">
    <source>
        <dbReference type="ARBA" id="ARBA00023136"/>
    </source>
</evidence>
<dbReference type="InterPro" id="IPR007248">
    <property type="entry name" value="Mpv17_PMP22"/>
</dbReference>
<keyword evidence="5" id="KW-0472">Membrane</keyword>
<evidence type="ECO:0000256" key="1">
    <source>
        <dbReference type="ARBA" id="ARBA00004141"/>
    </source>
</evidence>
<dbReference type="PANTHER" id="PTHR11266">
    <property type="entry name" value="PEROXISOMAL MEMBRANE PROTEIN 2, PXMP2 MPV17"/>
    <property type="match status" value="1"/>
</dbReference>
<gene>
    <name evidence="7" type="ORF">BRAN1462_LOCUS2844</name>
</gene>
<comment type="similarity">
    <text evidence="2 6">Belongs to the peroxisomal membrane protein PXMP2/4 family.</text>
</comment>
<evidence type="ECO:0000256" key="6">
    <source>
        <dbReference type="RuleBase" id="RU363053"/>
    </source>
</evidence>
<proteinExistence type="inferred from homology"/>
<evidence type="ECO:0000256" key="4">
    <source>
        <dbReference type="ARBA" id="ARBA00022989"/>
    </source>
</evidence>
<accession>A0A7S2HL90</accession>
<dbReference type="AlphaFoldDB" id="A0A7S2HL90"/>